<evidence type="ECO:0000313" key="3">
    <source>
        <dbReference type="Proteomes" id="UP001595443"/>
    </source>
</evidence>
<dbReference type="RefSeq" id="WP_377831959.1">
    <property type="nucleotide sequence ID" value="NZ_JBHRSK010000004.1"/>
</dbReference>
<comment type="caution">
    <text evidence="2">The sequence shown here is derived from an EMBL/GenBank/DDBJ whole genome shotgun (WGS) entry which is preliminary data.</text>
</comment>
<reference evidence="3" key="1">
    <citation type="journal article" date="2019" name="Int. J. Syst. Evol. Microbiol.">
        <title>The Global Catalogue of Microorganisms (GCM) 10K type strain sequencing project: providing services to taxonomists for standard genome sequencing and annotation.</title>
        <authorList>
            <consortium name="The Broad Institute Genomics Platform"/>
            <consortium name="The Broad Institute Genome Sequencing Center for Infectious Disease"/>
            <person name="Wu L."/>
            <person name="Ma J."/>
        </authorList>
    </citation>
    <scope>NUCLEOTIDE SEQUENCE [LARGE SCALE GENOMIC DNA]</scope>
    <source>
        <strain evidence="3">KCTC 62192</strain>
    </source>
</reference>
<gene>
    <name evidence="2" type="ORF">ACFOES_04380</name>
</gene>
<dbReference type="Proteomes" id="UP001595443">
    <property type="component" value="Unassembled WGS sequence"/>
</dbReference>
<organism evidence="2 3">
    <name type="scientific">Acidimangrovimonas pyrenivorans</name>
    <dbReference type="NCBI Taxonomy" id="2030798"/>
    <lineage>
        <taxon>Bacteria</taxon>
        <taxon>Pseudomonadati</taxon>
        <taxon>Pseudomonadota</taxon>
        <taxon>Alphaproteobacteria</taxon>
        <taxon>Rhodobacterales</taxon>
        <taxon>Paracoccaceae</taxon>
        <taxon>Acidimangrovimonas</taxon>
    </lineage>
</organism>
<evidence type="ECO:0000256" key="1">
    <source>
        <dbReference type="SAM" id="MobiDB-lite"/>
    </source>
</evidence>
<proteinExistence type="predicted"/>
<keyword evidence="3" id="KW-1185">Reference proteome</keyword>
<feature type="compositionally biased region" description="Basic and acidic residues" evidence="1">
    <location>
        <begin position="121"/>
        <end position="148"/>
    </location>
</feature>
<feature type="region of interest" description="Disordered" evidence="1">
    <location>
        <begin position="121"/>
        <end position="162"/>
    </location>
</feature>
<protein>
    <submittedName>
        <fullName evidence="2">Uncharacterized protein</fullName>
    </submittedName>
</protein>
<sequence>MVYDNWFSGEMAGMEAIMEHRLQTEDEQRVQEFLDRYNELCRELGLVVAGIGLHVDDLRPGHEHAYIVREPDKSLSLRHARELPDQAQSRILPRVGDRFNEAFKAARGKLADVQEFFVERSAEETETSNEARRNTRDMVNRKREERGLGSRIHGRFKDIPDD</sequence>
<accession>A0ABV7AEI6</accession>
<evidence type="ECO:0000313" key="2">
    <source>
        <dbReference type="EMBL" id="MFC2967323.1"/>
    </source>
</evidence>
<name>A0ABV7AEI6_9RHOB</name>
<dbReference type="EMBL" id="JBHRSK010000004">
    <property type="protein sequence ID" value="MFC2967323.1"/>
    <property type="molecule type" value="Genomic_DNA"/>
</dbReference>